<name>A0A310SC55_9HYME</name>
<dbReference type="Proteomes" id="UP000250275">
    <property type="component" value="Unassembled WGS sequence"/>
</dbReference>
<evidence type="ECO:0000313" key="2">
    <source>
        <dbReference type="Proteomes" id="UP000250275"/>
    </source>
</evidence>
<organism evidence="1 2">
    <name type="scientific">Eufriesea mexicana</name>
    <dbReference type="NCBI Taxonomy" id="516756"/>
    <lineage>
        <taxon>Eukaryota</taxon>
        <taxon>Metazoa</taxon>
        <taxon>Ecdysozoa</taxon>
        <taxon>Arthropoda</taxon>
        <taxon>Hexapoda</taxon>
        <taxon>Insecta</taxon>
        <taxon>Pterygota</taxon>
        <taxon>Neoptera</taxon>
        <taxon>Endopterygota</taxon>
        <taxon>Hymenoptera</taxon>
        <taxon>Apocrita</taxon>
        <taxon>Aculeata</taxon>
        <taxon>Apoidea</taxon>
        <taxon>Anthophila</taxon>
        <taxon>Apidae</taxon>
        <taxon>Eufriesea</taxon>
    </lineage>
</organism>
<evidence type="ECO:0000313" key="1">
    <source>
        <dbReference type="EMBL" id="OAD57360.1"/>
    </source>
</evidence>
<dbReference type="EMBL" id="KQ761601">
    <property type="protein sequence ID" value="OAD57360.1"/>
    <property type="molecule type" value="Genomic_DNA"/>
</dbReference>
<sequence>MYDKRVNVSVTSKAYSFIVKRNAVSMTADFFKALRSSTVSSWDGMILYRKWRYTVFYYWFTY</sequence>
<protein>
    <submittedName>
        <fullName evidence="1">Uncharacterized protein</fullName>
    </submittedName>
</protein>
<accession>A0A310SC55</accession>
<gene>
    <name evidence="1" type="ORF">WN48_02251</name>
</gene>
<dbReference type="AlphaFoldDB" id="A0A310SC55"/>
<keyword evidence="2" id="KW-1185">Reference proteome</keyword>
<reference evidence="1 2" key="1">
    <citation type="submission" date="2015-07" db="EMBL/GenBank/DDBJ databases">
        <title>The genome of Eufriesea mexicana.</title>
        <authorList>
            <person name="Pan H."/>
            <person name="Kapheim K."/>
        </authorList>
    </citation>
    <scope>NUCLEOTIDE SEQUENCE [LARGE SCALE GENOMIC DNA]</scope>
    <source>
        <strain evidence="1">0111107269</strain>
        <tissue evidence="1">Whole body</tissue>
    </source>
</reference>
<proteinExistence type="predicted"/>